<feature type="region of interest" description="Disordered" evidence="4">
    <location>
        <begin position="481"/>
        <end position="529"/>
    </location>
</feature>
<feature type="compositionally biased region" description="Gly residues" evidence="4">
    <location>
        <begin position="513"/>
        <end position="522"/>
    </location>
</feature>
<keyword evidence="3" id="KW-0157">Chromophore</keyword>
<protein>
    <recommendedName>
        <fullName evidence="5">PAC domain-containing protein</fullName>
    </recommendedName>
</protein>
<organism evidence="6 7">
    <name type="scientific">Viridothelium virens</name>
    <name type="common">Speckled blister lichen</name>
    <name type="synonym">Trypethelium virens</name>
    <dbReference type="NCBI Taxonomy" id="1048519"/>
    <lineage>
        <taxon>Eukaryota</taxon>
        <taxon>Fungi</taxon>
        <taxon>Dikarya</taxon>
        <taxon>Ascomycota</taxon>
        <taxon>Pezizomycotina</taxon>
        <taxon>Dothideomycetes</taxon>
        <taxon>Dothideomycetes incertae sedis</taxon>
        <taxon>Trypetheliales</taxon>
        <taxon>Trypetheliaceae</taxon>
        <taxon>Viridothelium</taxon>
    </lineage>
</organism>
<evidence type="ECO:0000313" key="6">
    <source>
        <dbReference type="EMBL" id="KAF2234918.1"/>
    </source>
</evidence>
<dbReference type="NCBIfam" id="TIGR00229">
    <property type="entry name" value="sensory_box"/>
    <property type="match status" value="1"/>
</dbReference>
<dbReference type="InterPro" id="IPR000014">
    <property type="entry name" value="PAS"/>
</dbReference>
<feature type="compositionally biased region" description="Polar residues" evidence="4">
    <location>
        <begin position="1"/>
        <end position="16"/>
    </location>
</feature>
<keyword evidence="2" id="KW-0288">FMN</keyword>
<feature type="domain" description="PAC" evidence="5">
    <location>
        <begin position="259"/>
        <end position="313"/>
    </location>
</feature>
<evidence type="ECO:0000313" key="7">
    <source>
        <dbReference type="Proteomes" id="UP000800092"/>
    </source>
</evidence>
<gene>
    <name evidence="6" type="ORF">EV356DRAFT_445942</name>
</gene>
<dbReference type="InterPro" id="IPR000700">
    <property type="entry name" value="PAS-assoc_C"/>
</dbReference>
<evidence type="ECO:0000256" key="4">
    <source>
        <dbReference type="SAM" id="MobiDB-lite"/>
    </source>
</evidence>
<dbReference type="EMBL" id="ML991795">
    <property type="protein sequence ID" value="KAF2234918.1"/>
    <property type="molecule type" value="Genomic_DNA"/>
</dbReference>
<name>A0A6A6HAT0_VIRVR</name>
<evidence type="ECO:0000256" key="1">
    <source>
        <dbReference type="ARBA" id="ARBA00022630"/>
    </source>
</evidence>
<keyword evidence="7" id="KW-1185">Reference proteome</keyword>
<feature type="compositionally biased region" description="Low complexity" evidence="4">
    <location>
        <begin position="481"/>
        <end position="492"/>
    </location>
</feature>
<dbReference type="CDD" id="cd00130">
    <property type="entry name" value="PAS"/>
    <property type="match status" value="1"/>
</dbReference>
<feature type="region of interest" description="Disordered" evidence="4">
    <location>
        <begin position="1"/>
        <end position="58"/>
    </location>
</feature>
<dbReference type="Pfam" id="PF13426">
    <property type="entry name" value="PAS_9"/>
    <property type="match status" value="1"/>
</dbReference>
<dbReference type="SUPFAM" id="SSF55785">
    <property type="entry name" value="PYP-like sensor domain (PAS domain)"/>
    <property type="match status" value="1"/>
</dbReference>
<feature type="compositionally biased region" description="Polar residues" evidence="4">
    <location>
        <begin position="623"/>
        <end position="632"/>
    </location>
</feature>
<dbReference type="AlphaFoldDB" id="A0A6A6HAT0"/>
<dbReference type="InterPro" id="IPR035965">
    <property type="entry name" value="PAS-like_dom_sf"/>
</dbReference>
<accession>A0A6A6HAT0</accession>
<feature type="region of interest" description="Disordered" evidence="4">
    <location>
        <begin position="357"/>
        <end position="382"/>
    </location>
</feature>
<dbReference type="Gene3D" id="3.30.450.20">
    <property type="entry name" value="PAS domain"/>
    <property type="match status" value="1"/>
</dbReference>
<dbReference type="PANTHER" id="PTHR47429">
    <property type="entry name" value="PROTEIN TWIN LOV 1"/>
    <property type="match status" value="1"/>
</dbReference>
<proteinExistence type="predicted"/>
<evidence type="ECO:0000256" key="2">
    <source>
        <dbReference type="ARBA" id="ARBA00022643"/>
    </source>
</evidence>
<evidence type="ECO:0000256" key="3">
    <source>
        <dbReference type="ARBA" id="ARBA00022991"/>
    </source>
</evidence>
<dbReference type="PANTHER" id="PTHR47429:SF9">
    <property type="entry name" value="PAS DOMAIN-CONTAINING PROTEIN"/>
    <property type="match status" value="1"/>
</dbReference>
<dbReference type="GO" id="GO:0005634">
    <property type="term" value="C:nucleus"/>
    <property type="evidence" value="ECO:0007669"/>
    <property type="project" value="TreeGrafter"/>
</dbReference>
<feature type="region of interest" description="Disordered" evidence="4">
    <location>
        <begin position="600"/>
        <end position="641"/>
    </location>
</feature>
<evidence type="ECO:0000259" key="5">
    <source>
        <dbReference type="PROSITE" id="PS50113"/>
    </source>
</evidence>
<reference evidence="6" key="1">
    <citation type="journal article" date="2020" name="Stud. Mycol.">
        <title>101 Dothideomycetes genomes: a test case for predicting lifestyles and emergence of pathogens.</title>
        <authorList>
            <person name="Haridas S."/>
            <person name="Albert R."/>
            <person name="Binder M."/>
            <person name="Bloem J."/>
            <person name="Labutti K."/>
            <person name="Salamov A."/>
            <person name="Andreopoulos B."/>
            <person name="Baker S."/>
            <person name="Barry K."/>
            <person name="Bills G."/>
            <person name="Bluhm B."/>
            <person name="Cannon C."/>
            <person name="Castanera R."/>
            <person name="Culley D."/>
            <person name="Daum C."/>
            <person name="Ezra D."/>
            <person name="Gonzalez J."/>
            <person name="Henrissat B."/>
            <person name="Kuo A."/>
            <person name="Liang C."/>
            <person name="Lipzen A."/>
            <person name="Lutzoni F."/>
            <person name="Magnuson J."/>
            <person name="Mondo S."/>
            <person name="Nolan M."/>
            <person name="Ohm R."/>
            <person name="Pangilinan J."/>
            <person name="Park H.-J."/>
            <person name="Ramirez L."/>
            <person name="Alfaro M."/>
            <person name="Sun H."/>
            <person name="Tritt A."/>
            <person name="Yoshinaga Y."/>
            <person name="Zwiers L.-H."/>
            <person name="Turgeon B."/>
            <person name="Goodwin S."/>
            <person name="Spatafora J."/>
            <person name="Crous P."/>
            <person name="Grigoriev I."/>
        </authorList>
    </citation>
    <scope>NUCLEOTIDE SEQUENCE</scope>
    <source>
        <strain evidence="6">Tuck. ex Michener</strain>
    </source>
</reference>
<keyword evidence="1" id="KW-0285">Flavoprotein</keyword>
<dbReference type="PROSITE" id="PS50113">
    <property type="entry name" value="PAC"/>
    <property type="match status" value="1"/>
</dbReference>
<sequence>MSPITDASDTPSSIFDQDNALGDPLDEVKDPAPTDPTTQDLSPADEIQSYDLKPPLPSVSQSNVEALSERLFSSDHLKAILQDPTQASRFNAFLRNYRPQDEPILARFLESQKATKAVEYANAVAHSMGPSLGHDQIAAHLDSQFEARSRRTEEEVVEEALPAYITYRLVQLVTECLVKEITGNNAPIMREMVSGLAEVYCLSDPSVADNPLVYASEEFYNTTQYGKDYVIGRNCRFLQGPKTQPAATRRLIEAIGAGQEICETILNYRRDGSPFMNLVMIAPLYDNKGNVRYFIGCQIDVSKLIIGGRGLESFEQLLTQDKAEARFGEKEKHKTPLATMGELGQLLTNEEVEVVKKRDRSYSRGSESSTPVRPGTRDGTRPQRRILGMESAQERSLWAHPQLGSSGRLPGVYQNFLLVRPWPSLRITFTSPALRIPGLMQSKFLDRIGGPPHVRDGILDALSHGVSVTAKISWLTSAQAQAQAQQQQQQQQNAHVHHPSGGSNPSNDDFDLGGSGVGGGTNGSHAGSEGRVRWIHCTPLMGSDDKVGVWMVVMVEQEDITGHGGGAANHHSVASPGGAASAKYTGNRLYAEYLRREGRDGWSTGGKGVERAGTNGSAGGASRMSSKRSTSLMGRGRTVDR</sequence>
<dbReference type="Proteomes" id="UP000800092">
    <property type="component" value="Unassembled WGS sequence"/>
</dbReference>
<dbReference type="OrthoDB" id="447251at2759"/>